<evidence type="ECO:0000256" key="5">
    <source>
        <dbReference type="ARBA" id="ARBA00034778"/>
    </source>
</evidence>
<dbReference type="SUPFAM" id="SSF56784">
    <property type="entry name" value="HAD-like"/>
    <property type="match status" value="1"/>
</dbReference>
<evidence type="ECO:0000256" key="3">
    <source>
        <dbReference type="ARBA" id="ARBA00022801"/>
    </source>
</evidence>
<dbReference type="EMBL" id="FNEO01000003">
    <property type="protein sequence ID" value="SDJ41523.1"/>
    <property type="molecule type" value="Genomic_DNA"/>
</dbReference>
<evidence type="ECO:0000313" key="11">
    <source>
        <dbReference type="Proteomes" id="UP000321579"/>
    </source>
</evidence>
<organism evidence="7 9">
    <name type="scientific">Flavobacterium glycines</name>
    <dbReference type="NCBI Taxonomy" id="551990"/>
    <lineage>
        <taxon>Bacteria</taxon>
        <taxon>Pseudomonadati</taxon>
        <taxon>Bacteroidota</taxon>
        <taxon>Flavobacteriia</taxon>
        <taxon>Flavobacteriales</taxon>
        <taxon>Flavobacteriaceae</taxon>
        <taxon>Flavobacterium</taxon>
    </lineage>
</organism>
<reference evidence="7" key="2">
    <citation type="submission" date="2016-03" db="EMBL/GenBank/DDBJ databases">
        <authorList>
            <person name="Ploux O."/>
        </authorList>
    </citation>
    <scope>NUCLEOTIDE SEQUENCE</scope>
    <source>
        <strain evidence="7">NBRC 105008</strain>
    </source>
</reference>
<keyword evidence="4" id="KW-0460">Magnesium</keyword>
<dbReference type="Gene3D" id="3.30.1240.10">
    <property type="match status" value="1"/>
</dbReference>
<dbReference type="AlphaFoldDB" id="A0A1B9DZA1"/>
<gene>
    <name evidence="7" type="ORF">FBGL_00775</name>
    <name evidence="6" type="ORF">FGL01_20680</name>
    <name evidence="8" type="ORF">SAMN05192550_2046</name>
</gene>
<dbReference type="RefSeq" id="WP_066323794.1">
    <property type="nucleotide sequence ID" value="NZ_BJVF01000003.1"/>
</dbReference>
<dbReference type="OrthoDB" id="9814970at2"/>
<reference evidence="9" key="1">
    <citation type="submission" date="2016-03" db="EMBL/GenBank/DDBJ databases">
        <title>Draft genome sequence of Paenibacillus glacialis DSM 22343.</title>
        <authorList>
            <person name="Shin S.-K."/>
            <person name="Yi H."/>
        </authorList>
    </citation>
    <scope>NUCLEOTIDE SEQUENCE [LARGE SCALE GENOMIC DNA]</scope>
    <source>
        <strain evidence="9">NBRC 105008</strain>
    </source>
</reference>
<dbReference type="PANTHER" id="PTHR47267">
    <property type="match status" value="1"/>
</dbReference>
<dbReference type="PANTHER" id="PTHR47267:SF4">
    <property type="entry name" value="PYRIDOXAL PHOSPHATE PHOSPHATASE YIGL"/>
    <property type="match status" value="1"/>
</dbReference>
<dbReference type="SFLD" id="SFLDG01140">
    <property type="entry name" value="C2.B:_Phosphomannomutase_and_P"/>
    <property type="match status" value="1"/>
</dbReference>
<name>A0A1B9DZA1_9FLAO</name>
<accession>A0A1B9DZA1</accession>
<dbReference type="NCBIfam" id="TIGR00099">
    <property type="entry name" value="Cof-subfamily"/>
    <property type="match status" value="1"/>
</dbReference>
<evidence type="ECO:0000256" key="4">
    <source>
        <dbReference type="ARBA" id="ARBA00022842"/>
    </source>
</evidence>
<reference evidence="8 10" key="3">
    <citation type="submission" date="2016-10" db="EMBL/GenBank/DDBJ databases">
        <authorList>
            <person name="Varghese N."/>
            <person name="Submissions S."/>
        </authorList>
    </citation>
    <scope>NUCLEOTIDE SEQUENCE [LARGE SCALE GENOMIC DNA]</scope>
    <source>
        <strain evidence="8 10">Gm-149</strain>
    </source>
</reference>
<keyword evidence="3 6" id="KW-0378">Hydrolase</keyword>
<dbReference type="PROSITE" id="PS01228">
    <property type="entry name" value="COF_1"/>
    <property type="match status" value="1"/>
</dbReference>
<dbReference type="NCBIfam" id="TIGR01484">
    <property type="entry name" value="HAD-SF-IIB"/>
    <property type="match status" value="1"/>
</dbReference>
<comment type="similarity">
    <text evidence="5">Belongs to the HAD-like hydrolase superfamily. Cof family.</text>
</comment>
<dbReference type="Pfam" id="PF08282">
    <property type="entry name" value="Hydrolase_3"/>
    <property type="match status" value="1"/>
</dbReference>
<comment type="caution">
    <text evidence="7">The sequence shown here is derived from an EMBL/GenBank/DDBJ whole genome shotgun (WGS) entry which is preliminary data.</text>
</comment>
<dbReference type="GO" id="GO:0016791">
    <property type="term" value="F:phosphatase activity"/>
    <property type="evidence" value="ECO:0007669"/>
    <property type="project" value="UniProtKB-ARBA"/>
</dbReference>
<evidence type="ECO:0000313" key="8">
    <source>
        <dbReference type="EMBL" id="SDJ41523.1"/>
    </source>
</evidence>
<dbReference type="Proteomes" id="UP000321579">
    <property type="component" value="Unassembled WGS sequence"/>
</dbReference>
<dbReference type="InterPro" id="IPR023214">
    <property type="entry name" value="HAD_sf"/>
</dbReference>
<evidence type="ECO:0000313" key="10">
    <source>
        <dbReference type="Proteomes" id="UP000182367"/>
    </source>
</evidence>
<dbReference type="EMBL" id="LVEO01000001">
    <property type="protein sequence ID" value="OCB75032.1"/>
    <property type="molecule type" value="Genomic_DNA"/>
</dbReference>
<evidence type="ECO:0000313" key="7">
    <source>
        <dbReference type="EMBL" id="OCB75032.1"/>
    </source>
</evidence>
<dbReference type="InterPro" id="IPR006379">
    <property type="entry name" value="HAD-SF_hydro_IIB"/>
</dbReference>
<dbReference type="STRING" id="551990.SAMN05192550_2046"/>
<dbReference type="SFLD" id="SFLDS00003">
    <property type="entry name" value="Haloacid_Dehalogenase"/>
    <property type="match status" value="1"/>
</dbReference>
<dbReference type="Proteomes" id="UP000093226">
    <property type="component" value="Unassembled WGS sequence"/>
</dbReference>
<evidence type="ECO:0000313" key="9">
    <source>
        <dbReference type="Proteomes" id="UP000093226"/>
    </source>
</evidence>
<comment type="cofactor">
    <cofactor evidence="1">
        <name>Mg(2+)</name>
        <dbReference type="ChEBI" id="CHEBI:18420"/>
    </cofactor>
</comment>
<dbReference type="EMBL" id="BJVF01000003">
    <property type="protein sequence ID" value="GEL11329.1"/>
    <property type="molecule type" value="Genomic_DNA"/>
</dbReference>
<protein>
    <submittedName>
        <fullName evidence="7">Haloacid dehalogenase</fullName>
    </submittedName>
    <submittedName>
        <fullName evidence="6">Hydrolase</fullName>
    </submittedName>
</protein>
<evidence type="ECO:0000256" key="1">
    <source>
        <dbReference type="ARBA" id="ARBA00001946"/>
    </source>
</evidence>
<dbReference type="Proteomes" id="UP000182367">
    <property type="component" value="Unassembled WGS sequence"/>
</dbReference>
<evidence type="ECO:0000313" key="6">
    <source>
        <dbReference type="EMBL" id="GEL11329.1"/>
    </source>
</evidence>
<evidence type="ECO:0000256" key="2">
    <source>
        <dbReference type="ARBA" id="ARBA00022723"/>
    </source>
</evidence>
<dbReference type="InterPro" id="IPR000150">
    <property type="entry name" value="Cof"/>
</dbReference>
<sequence>MIKEKIKVIVSDLDGTLLNSDHQISDYTKEVFRELYNQNYLIIVATGRHHLDAMSIVETLDFPIYLVTSNGARIHAPDKELIFATNMESNAVQSVMQMDIPDEYTVVLFKENVWQTNKHDNKLLEFQTKLSYVPELVNYKEITDFNAIKIFFKHESHGKLLELREQILEKYPDTFSHAFSLPHCLEFMNKSVDKSVAIGRILEKEGYEFHQAISFGDGYNDEGMLNATAKGLLMGNAPDSLKNKLAHLEVISKNHQDGVANYLVENILKNTSLESK</sequence>
<dbReference type="GO" id="GO:0046872">
    <property type="term" value="F:metal ion binding"/>
    <property type="evidence" value="ECO:0007669"/>
    <property type="project" value="UniProtKB-KW"/>
</dbReference>
<dbReference type="InterPro" id="IPR036412">
    <property type="entry name" value="HAD-like_sf"/>
</dbReference>
<reference evidence="6 11" key="4">
    <citation type="submission" date="2019-07" db="EMBL/GenBank/DDBJ databases">
        <title>Whole genome shotgun sequence of Flavobacterium glycines NBRC 105008.</title>
        <authorList>
            <person name="Hosoyama A."/>
            <person name="Uohara A."/>
            <person name="Ohji S."/>
            <person name="Ichikawa N."/>
        </authorList>
    </citation>
    <scope>NUCLEOTIDE SEQUENCE [LARGE SCALE GENOMIC DNA]</scope>
    <source>
        <strain evidence="6 11">NBRC 105008</strain>
    </source>
</reference>
<keyword evidence="10" id="KW-1185">Reference proteome</keyword>
<proteinExistence type="inferred from homology"/>
<keyword evidence="2" id="KW-0479">Metal-binding</keyword>
<dbReference type="Gene3D" id="3.40.50.1000">
    <property type="entry name" value="HAD superfamily/HAD-like"/>
    <property type="match status" value="1"/>
</dbReference>